<evidence type="ECO:0000313" key="3">
    <source>
        <dbReference type="Proteomes" id="UP001634007"/>
    </source>
</evidence>
<gene>
    <name evidence="2" type="ORF">ACJRO7_013771</name>
</gene>
<dbReference type="Proteomes" id="UP001634007">
    <property type="component" value="Unassembled WGS sequence"/>
</dbReference>
<evidence type="ECO:0000256" key="1">
    <source>
        <dbReference type="SAM" id="MobiDB-lite"/>
    </source>
</evidence>
<dbReference type="SUPFAM" id="SSF56112">
    <property type="entry name" value="Protein kinase-like (PK-like)"/>
    <property type="match status" value="1"/>
</dbReference>
<proteinExistence type="predicted"/>
<comment type="caution">
    <text evidence="2">The sequence shown here is derived from an EMBL/GenBank/DDBJ whole genome shotgun (WGS) entry which is preliminary data.</text>
</comment>
<organism evidence="2 3">
    <name type="scientific">Eucalyptus globulus</name>
    <name type="common">Tasmanian blue gum</name>
    <dbReference type="NCBI Taxonomy" id="34317"/>
    <lineage>
        <taxon>Eukaryota</taxon>
        <taxon>Viridiplantae</taxon>
        <taxon>Streptophyta</taxon>
        <taxon>Embryophyta</taxon>
        <taxon>Tracheophyta</taxon>
        <taxon>Spermatophyta</taxon>
        <taxon>Magnoliopsida</taxon>
        <taxon>eudicotyledons</taxon>
        <taxon>Gunneridae</taxon>
        <taxon>Pentapetalae</taxon>
        <taxon>rosids</taxon>
        <taxon>malvids</taxon>
        <taxon>Myrtales</taxon>
        <taxon>Myrtaceae</taxon>
        <taxon>Myrtoideae</taxon>
        <taxon>Eucalypteae</taxon>
        <taxon>Eucalyptus</taxon>
    </lineage>
</organism>
<name>A0ABD3KYX1_EUCGL</name>
<protein>
    <submittedName>
        <fullName evidence="2">Uncharacterized protein</fullName>
    </submittedName>
</protein>
<feature type="compositionally biased region" description="Low complexity" evidence="1">
    <location>
        <begin position="41"/>
        <end position="58"/>
    </location>
</feature>
<keyword evidence="3" id="KW-1185">Reference proteome</keyword>
<dbReference type="AlphaFoldDB" id="A0ABD3KYX1"/>
<evidence type="ECO:0000313" key="2">
    <source>
        <dbReference type="EMBL" id="KAL3744553.1"/>
    </source>
</evidence>
<sequence length="187" mass="21525">MNNDCISTGSTFSTNNHLQQQKSLNVRHKHHDSGNDEEHSNNNNDNTANDNDSVNNNNKNQQEEVLLSPQLYKGNVSPPLFFLFFSVASFGERLRLALEITQAMQYLLGQKPRGIHREMKPSNVFLDDVIRELFMYMASEVIWCKPYNEKCDVYSFEFRPTLPKVENGQLEELVQLICLSRDQAPSI</sequence>
<feature type="region of interest" description="Disordered" evidence="1">
    <location>
        <begin position="1"/>
        <end position="58"/>
    </location>
</feature>
<dbReference type="EMBL" id="JBJKBG010000003">
    <property type="protein sequence ID" value="KAL3744553.1"/>
    <property type="molecule type" value="Genomic_DNA"/>
</dbReference>
<accession>A0ABD3KYX1</accession>
<dbReference type="Gene3D" id="1.10.510.10">
    <property type="entry name" value="Transferase(Phosphotransferase) domain 1"/>
    <property type="match status" value="1"/>
</dbReference>
<feature type="compositionally biased region" description="Polar residues" evidence="1">
    <location>
        <begin position="1"/>
        <end position="24"/>
    </location>
</feature>
<dbReference type="InterPro" id="IPR011009">
    <property type="entry name" value="Kinase-like_dom_sf"/>
</dbReference>
<reference evidence="2 3" key="1">
    <citation type="submission" date="2024-11" db="EMBL/GenBank/DDBJ databases">
        <title>Chromosome-level genome assembly of Eucalyptus globulus Labill. provides insights into its genome evolution.</title>
        <authorList>
            <person name="Li X."/>
        </authorList>
    </citation>
    <scope>NUCLEOTIDE SEQUENCE [LARGE SCALE GENOMIC DNA]</scope>
    <source>
        <strain evidence="2">CL2024</strain>
        <tissue evidence="2">Fresh tender leaves</tissue>
    </source>
</reference>